<name>A0ABW1NJM2_9ACTN</name>
<dbReference type="EMBL" id="JBHSRF010000024">
    <property type="protein sequence ID" value="MFC6083088.1"/>
    <property type="molecule type" value="Genomic_DNA"/>
</dbReference>
<dbReference type="RefSeq" id="WP_380754436.1">
    <property type="nucleotide sequence ID" value="NZ_JBHSRF010000024.1"/>
</dbReference>
<accession>A0ABW1NJM2</accession>
<sequence length="150" mass="17054">MRRLVARLWHALSGPLQWRVVYLRNARFVAGVTGVVRDADGNVLLLRHRLWPPSRPWGLPSGYAERGETFEDTVAREVREETGLEVKVGRLAYLGTGYRMRVEAAYEARLVGGTLRVDPKEILEARWFTPAALPEGLQDLHRRLILGEPD</sequence>
<keyword evidence="7" id="KW-1185">Reference proteome</keyword>
<evidence type="ECO:0000256" key="2">
    <source>
        <dbReference type="ARBA" id="ARBA00005582"/>
    </source>
</evidence>
<dbReference type="InterPro" id="IPR015797">
    <property type="entry name" value="NUDIX_hydrolase-like_dom_sf"/>
</dbReference>
<protein>
    <submittedName>
        <fullName evidence="6">NUDIX domain-containing protein</fullName>
    </submittedName>
</protein>
<dbReference type="SUPFAM" id="SSF55811">
    <property type="entry name" value="Nudix"/>
    <property type="match status" value="1"/>
</dbReference>
<dbReference type="InterPro" id="IPR020084">
    <property type="entry name" value="NUDIX_hydrolase_CS"/>
</dbReference>
<dbReference type="PANTHER" id="PTHR43046:SF16">
    <property type="entry name" value="ADP-RIBOSE PYROPHOSPHATASE YJHB-RELATED"/>
    <property type="match status" value="1"/>
</dbReference>
<comment type="caution">
    <text evidence="6">The sequence shown here is derived from an EMBL/GenBank/DDBJ whole genome shotgun (WGS) entry which is preliminary data.</text>
</comment>
<evidence type="ECO:0000256" key="1">
    <source>
        <dbReference type="ARBA" id="ARBA00001946"/>
    </source>
</evidence>
<organism evidence="6 7">
    <name type="scientific">Sphaerisporangium aureirubrum</name>
    <dbReference type="NCBI Taxonomy" id="1544736"/>
    <lineage>
        <taxon>Bacteria</taxon>
        <taxon>Bacillati</taxon>
        <taxon>Actinomycetota</taxon>
        <taxon>Actinomycetes</taxon>
        <taxon>Streptosporangiales</taxon>
        <taxon>Streptosporangiaceae</taxon>
        <taxon>Sphaerisporangium</taxon>
    </lineage>
</organism>
<comment type="cofactor">
    <cofactor evidence="1">
        <name>Mg(2+)</name>
        <dbReference type="ChEBI" id="CHEBI:18420"/>
    </cofactor>
</comment>
<evidence type="ECO:0000313" key="6">
    <source>
        <dbReference type="EMBL" id="MFC6083088.1"/>
    </source>
</evidence>
<reference evidence="7" key="1">
    <citation type="journal article" date="2019" name="Int. J. Syst. Evol. Microbiol.">
        <title>The Global Catalogue of Microorganisms (GCM) 10K type strain sequencing project: providing services to taxonomists for standard genome sequencing and annotation.</title>
        <authorList>
            <consortium name="The Broad Institute Genomics Platform"/>
            <consortium name="The Broad Institute Genome Sequencing Center for Infectious Disease"/>
            <person name="Wu L."/>
            <person name="Ma J."/>
        </authorList>
    </citation>
    <scope>NUCLEOTIDE SEQUENCE [LARGE SCALE GENOMIC DNA]</scope>
    <source>
        <strain evidence="7">JCM 30346</strain>
    </source>
</reference>
<dbReference type="Pfam" id="PF00293">
    <property type="entry name" value="NUDIX"/>
    <property type="match status" value="1"/>
</dbReference>
<keyword evidence="3 4" id="KW-0378">Hydrolase</keyword>
<evidence type="ECO:0000256" key="3">
    <source>
        <dbReference type="ARBA" id="ARBA00022801"/>
    </source>
</evidence>
<proteinExistence type="inferred from homology"/>
<comment type="similarity">
    <text evidence="2 4">Belongs to the Nudix hydrolase family.</text>
</comment>
<dbReference type="Gene3D" id="3.90.79.10">
    <property type="entry name" value="Nucleoside Triphosphate Pyrophosphohydrolase"/>
    <property type="match status" value="1"/>
</dbReference>
<dbReference type="InterPro" id="IPR020476">
    <property type="entry name" value="Nudix_hydrolase"/>
</dbReference>
<dbReference type="PROSITE" id="PS00893">
    <property type="entry name" value="NUDIX_BOX"/>
    <property type="match status" value="1"/>
</dbReference>
<evidence type="ECO:0000313" key="7">
    <source>
        <dbReference type="Proteomes" id="UP001596137"/>
    </source>
</evidence>
<evidence type="ECO:0000256" key="4">
    <source>
        <dbReference type="RuleBase" id="RU003476"/>
    </source>
</evidence>
<dbReference type="InterPro" id="IPR000086">
    <property type="entry name" value="NUDIX_hydrolase_dom"/>
</dbReference>
<dbReference type="PANTHER" id="PTHR43046">
    <property type="entry name" value="GDP-MANNOSE MANNOSYL HYDROLASE"/>
    <property type="match status" value="1"/>
</dbReference>
<gene>
    <name evidence="6" type="ORF">ACFP1K_18090</name>
</gene>
<dbReference type="PRINTS" id="PR00502">
    <property type="entry name" value="NUDIXFAMILY"/>
</dbReference>
<dbReference type="Proteomes" id="UP001596137">
    <property type="component" value="Unassembled WGS sequence"/>
</dbReference>
<feature type="domain" description="Nudix hydrolase" evidence="5">
    <location>
        <begin position="26"/>
        <end position="150"/>
    </location>
</feature>
<dbReference type="PROSITE" id="PS51462">
    <property type="entry name" value="NUDIX"/>
    <property type="match status" value="1"/>
</dbReference>
<evidence type="ECO:0000259" key="5">
    <source>
        <dbReference type="PROSITE" id="PS51462"/>
    </source>
</evidence>